<keyword evidence="9 11" id="KW-0326">Glycosidase</keyword>
<dbReference type="InterPro" id="IPR013320">
    <property type="entry name" value="ConA-like_dom_sf"/>
</dbReference>
<evidence type="ECO:0000256" key="9">
    <source>
        <dbReference type="ARBA" id="ARBA00023295"/>
    </source>
</evidence>
<evidence type="ECO:0000256" key="13">
    <source>
        <dbReference type="SAM" id="SignalP"/>
    </source>
</evidence>
<reference evidence="15" key="1">
    <citation type="submission" date="2022-10" db="EMBL/GenBank/DDBJ databases">
        <title>Tapping the CABI collections for fungal endophytes: first genome assemblies for Collariella, Neodidymelliopsis, Ascochyta clinopodiicola, Didymella pomorum, Didymosphaeria variabile, Neocosmospora piperis and Neocucurbitaria cava.</title>
        <authorList>
            <person name="Hill R."/>
        </authorList>
    </citation>
    <scope>NUCLEOTIDE SEQUENCE</scope>
    <source>
        <strain evidence="15">IMI 355082</strain>
    </source>
</reference>
<dbReference type="AlphaFoldDB" id="A0A9W8YVB2"/>
<dbReference type="GO" id="GO:0031176">
    <property type="term" value="F:endo-1,4-beta-xylanase activity"/>
    <property type="evidence" value="ECO:0007669"/>
    <property type="project" value="UniProtKB-UniRule"/>
</dbReference>
<dbReference type="InterPro" id="IPR001137">
    <property type="entry name" value="Glyco_hydro_11"/>
</dbReference>
<accession>A0A9W8YVB2</accession>
<keyword evidence="10 11" id="KW-0624">Polysaccharide degradation</keyword>
<dbReference type="EMBL" id="JAPEVB010000002">
    <property type="protein sequence ID" value="KAJ4393514.1"/>
    <property type="molecule type" value="Genomic_DNA"/>
</dbReference>
<feature type="chain" id="PRO_5040830289" description="Endo-1,4-beta-xylanase" evidence="13">
    <location>
        <begin position="20"/>
        <end position="245"/>
    </location>
</feature>
<evidence type="ECO:0000256" key="11">
    <source>
        <dbReference type="PROSITE-ProRule" id="PRU01097"/>
    </source>
</evidence>
<evidence type="ECO:0000256" key="4">
    <source>
        <dbReference type="ARBA" id="ARBA00012590"/>
    </source>
</evidence>
<keyword evidence="7 11" id="KW-0378">Hydrolase</keyword>
<dbReference type="PROSITE" id="PS00776">
    <property type="entry name" value="GH11_1"/>
    <property type="match status" value="1"/>
</dbReference>
<dbReference type="PRINTS" id="PR00911">
    <property type="entry name" value="GLHYDRLASE11"/>
</dbReference>
<organism evidence="15 16">
    <name type="scientific">Gnomoniopsis smithogilvyi</name>
    <dbReference type="NCBI Taxonomy" id="1191159"/>
    <lineage>
        <taxon>Eukaryota</taxon>
        <taxon>Fungi</taxon>
        <taxon>Dikarya</taxon>
        <taxon>Ascomycota</taxon>
        <taxon>Pezizomycotina</taxon>
        <taxon>Sordariomycetes</taxon>
        <taxon>Sordariomycetidae</taxon>
        <taxon>Diaporthales</taxon>
        <taxon>Gnomoniaceae</taxon>
        <taxon>Gnomoniopsis</taxon>
    </lineage>
</organism>
<name>A0A9W8YVB2_9PEZI</name>
<keyword evidence="6 13" id="KW-0732">Signal</keyword>
<evidence type="ECO:0000256" key="2">
    <source>
        <dbReference type="ARBA" id="ARBA00004851"/>
    </source>
</evidence>
<dbReference type="Gene3D" id="2.60.120.180">
    <property type="match status" value="1"/>
</dbReference>
<gene>
    <name evidence="15" type="primary">XYL1_1</name>
    <name evidence="15" type="ORF">N0V93_002726</name>
</gene>
<evidence type="ECO:0000256" key="5">
    <source>
        <dbReference type="ARBA" id="ARBA00022651"/>
    </source>
</evidence>
<comment type="catalytic activity">
    <reaction evidence="1 11 12">
        <text>Endohydrolysis of (1-&gt;4)-beta-D-xylosidic linkages in xylans.</text>
        <dbReference type="EC" id="3.2.1.8"/>
    </reaction>
</comment>
<dbReference type="FunFam" id="2.60.120.180:FF:000001">
    <property type="entry name" value="Endo-1,4-beta-xylanase"/>
    <property type="match status" value="1"/>
</dbReference>
<dbReference type="InterPro" id="IPR033123">
    <property type="entry name" value="GH11_dom"/>
</dbReference>
<keyword evidence="16" id="KW-1185">Reference proteome</keyword>
<evidence type="ECO:0000256" key="1">
    <source>
        <dbReference type="ARBA" id="ARBA00000681"/>
    </source>
</evidence>
<proteinExistence type="inferred from homology"/>
<dbReference type="GO" id="GO:0045493">
    <property type="term" value="P:xylan catabolic process"/>
    <property type="evidence" value="ECO:0007669"/>
    <property type="project" value="UniProtKB-UniRule"/>
</dbReference>
<evidence type="ECO:0000256" key="10">
    <source>
        <dbReference type="ARBA" id="ARBA00023326"/>
    </source>
</evidence>
<evidence type="ECO:0000256" key="6">
    <source>
        <dbReference type="ARBA" id="ARBA00022729"/>
    </source>
</evidence>
<dbReference type="EC" id="3.2.1.8" evidence="4 11"/>
<dbReference type="InterPro" id="IPR013319">
    <property type="entry name" value="GH11/12"/>
</dbReference>
<evidence type="ECO:0000256" key="8">
    <source>
        <dbReference type="ARBA" id="ARBA00023277"/>
    </source>
</evidence>
<dbReference type="SUPFAM" id="SSF49899">
    <property type="entry name" value="Concanavalin A-like lectins/glucanases"/>
    <property type="match status" value="1"/>
</dbReference>
<dbReference type="PANTHER" id="PTHR46828">
    <property type="entry name" value="ENDO-1,4-BETA-XYLANASE A-RELATED"/>
    <property type="match status" value="1"/>
</dbReference>
<keyword evidence="5 11" id="KW-0858">Xylan degradation</keyword>
<sequence length="245" mass="26280">MVSFTTLLAAVTAVSSVFAVPVDTAEVDFDDTSVNSTDTERIEAMFELMRRQSTPSSSGTNNGYFYSFWSDGASPVTYTNGAGGSYSVNWQSGGNFVGGKGYRTGGARSISYTGTWSPVNNGNAYLCVYGWTRNPLVEYYILENFGEYNPSSGAASKGTVTSDGGTYDLYQTTRTNAPSIDGTQTFNQYWAIRRSKRTGGTITTGNFFNAWANAGMRLGTHDYMIVATEGYKSAGQASITVTSSA</sequence>
<dbReference type="Proteomes" id="UP001140453">
    <property type="component" value="Unassembled WGS sequence"/>
</dbReference>
<comment type="similarity">
    <text evidence="3 11 12">Belongs to the glycosyl hydrolase 11 (cellulase G) family.</text>
</comment>
<evidence type="ECO:0000313" key="15">
    <source>
        <dbReference type="EMBL" id="KAJ4393514.1"/>
    </source>
</evidence>
<evidence type="ECO:0000313" key="16">
    <source>
        <dbReference type="Proteomes" id="UP001140453"/>
    </source>
</evidence>
<comment type="pathway">
    <text evidence="2 11 12">Glycan degradation; xylan degradation.</text>
</comment>
<dbReference type="PANTHER" id="PTHR46828:SF2">
    <property type="entry name" value="ENDO-1,4-BETA-XYLANASE A-RELATED"/>
    <property type="match status" value="1"/>
</dbReference>
<feature type="active site" description="Nucleophile" evidence="11">
    <location>
        <position position="138"/>
    </location>
</feature>
<dbReference type="InterPro" id="IPR018208">
    <property type="entry name" value="GH11_AS_1"/>
</dbReference>
<keyword evidence="8 11" id="KW-0119">Carbohydrate metabolism</keyword>
<feature type="active site" description="Proton donor" evidence="11">
    <location>
        <position position="229"/>
    </location>
</feature>
<protein>
    <recommendedName>
        <fullName evidence="4 11">Endo-1,4-beta-xylanase</fullName>
        <ecNumber evidence="4 11">3.2.1.8</ecNumber>
    </recommendedName>
</protein>
<dbReference type="Pfam" id="PF00457">
    <property type="entry name" value="Glyco_hydro_11"/>
    <property type="match status" value="1"/>
</dbReference>
<evidence type="ECO:0000256" key="3">
    <source>
        <dbReference type="ARBA" id="ARBA00007792"/>
    </source>
</evidence>
<feature type="signal peptide" evidence="13">
    <location>
        <begin position="1"/>
        <end position="19"/>
    </location>
</feature>
<evidence type="ECO:0000256" key="7">
    <source>
        <dbReference type="ARBA" id="ARBA00022801"/>
    </source>
</evidence>
<feature type="domain" description="GH11" evidence="14">
    <location>
        <begin position="52"/>
        <end position="242"/>
    </location>
</feature>
<dbReference type="PROSITE" id="PS51761">
    <property type="entry name" value="GH11_3"/>
    <property type="match status" value="1"/>
</dbReference>
<evidence type="ECO:0000256" key="12">
    <source>
        <dbReference type="RuleBase" id="RU362015"/>
    </source>
</evidence>
<dbReference type="OrthoDB" id="2115822at2759"/>
<comment type="caution">
    <text evidence="15">The sequence shown here is derived from an EMBL/GenBank/DDBJ whole genome shotgun (WGS) entry which is preliminary data.</text>
</comment>
<evidence type="ECO:0000259" key="14">
    <source>
        <dbReference type="PROSITE" id="PS51761"/>
    </source>
</evidence>